<name>A0A0R1UAU4_9LACO</name>
<dbReference type="PATRIC" id="fig|1423783.4.peg.9"/>
<sequence>MVAYAYLFDKHDRLCLEILERLNTNRHHNLLHKALAEEMHLTPYQVNTNLDYMNMILANMSDAQIEKRDDGSWQAVGLNGNVLKRMTVQLLEQSVAFNAFNYYHFYDQRETITSFIERRYIVHGTFARATRALRQRWGHNMGHAGNYYDEAAIRLYLLQLYYDEYHGVCDPFPEIAEQTAAITNCVQQFIDGPLLPTQLTRLNIFTGVWLLRQQNQGIMTSKIYPTLTMAPFDKLRIQLRQLGANVNEAELNYYCNFLIAQKYIPCTNTSTDVILPVAGLLTNEFLQLVRRNDAISLSPVATKLLTRRLTQVHRQLTSFMPAAAQRDNEELRQFFMQLYPVFNNLANTFIEQIERHPEIILTDSARVNLYFSYVTALIDVSQAGTNTRPVNICVDFSEDARFNQYVLTVMNTFGGNVIRVKHALRPETDIYVSDFKAPNLKMTQVIWPNTPTPHDWVELAQDIRNCQSDNTGSTATQNHRTA</sequence>
<dbReference type="STRING" id="1423783.FC50_GL000009"/>
<evidence type="ECO:0000313" key="2">
    <source>
        <dbReference type="Proteomes" id="UP000051922"/>
    </source>
</evidence>
<dbReference type="EMBL" id="AZFJ01000005">
    <property type="protein sequence ID" value="KRL88227.1"/>
    <property type="molecule type" value="Genomic_DNA"/>
</dbReference>
<organism evidence="1 2">
    <name type="scientific">Lacticaseibacillus pantheris DSM 15945 = JCM 12539 = NBRC 106106</name>
    <dbReference type="NCBI Taxonomy" id="1423783"/>
    <lineage>
        <taxon>Bacteria</taxon>
        <taxon>Bacillati</taxon>
        <taxon>Bacillota</taxon>
        <taxon>Bacilli</taxon>
        <taxon>Lactobacillales</taxon>
        <taxon>Lactobacillaceae</taxon>
        <taxon>Lacticaseibacillus</taxon>
    </lineage>
</organism>
<proteinExistence type="predicted"/>
<protein>
    <recommendedName>
        <fullName evidence="3">Mga helix-turn-helix domain-containing protein</fullName>
    </recommendedName>
</protein>
<dbReference type="OrthoDB" id="2143991at2"/>
<gene>
    <name evidence="1" type="ORF">FC50_GL000009</name>
</gene>
<reference evidence="1 2" key="1">
    <citation type="journal article" date="2015" name="Genome Announc.">
        <title>Expanding the biotechnology potential of lactobacilli through comparative genomics of 213 strains and associated genera.</title>
        <authorList>
            <person name="Sun Z."/>
            <person name="Harris H.M."/>
            <person name="McCann A."/>
            <person name="Guo C."/>
            <person name="Argimon S."/>
            <person name="Zhang W."/>
            <person name="Yang X."/>
            <person name="Jeffery I.B."/>
            <person name="Cooney J.C."/>
            <person name="Kagawa T.F."/>
            <person name="Liu W."/>
            <person name="Song Y."/>
            <person name="Salvetti E."/>
            <person name="Wrobel A."/>
            <person name="Rasinkangas P."/>
            <person name="Parkhill J."/>
            <person name="Rea M.C."/>
            <person name="O'Sullivan O."/>
            <person name="Ritari J."/>
            <person name="Douillard F.P."/>
            <person name="Paul Ross R."/>
            <person name="Yang R."/>
            <person name="Briner A.E."/>
            <person name="Felis G.E."/>
            <person name="de Vos W.M."/>
            <person name="Barrangou R."/>
            <person name="Klaenhammer T.R."/>
            <person name="Caufield P.W."/>
            <person name="Cui Y."/>
            <person name="Zhang H."/>
            <person name="O'Toole P.W."/>
        </authorList>
    </citation>
    <scope>NUCLEOTIDE SEQUENCE [LARGE SCALE GENOMIC DNA]</scope>
    <source>
        <strain evidence="1 2">DSM 15945</strain>
    </source>
</reference>
<comment type="caution">
    <text evidence="1">The sequence shown here is derived from an EMBL/GenBank/DDBJ whole genome shotgun (WGS) entry which is preliminary data.</text>
</comment>
<evidence type="ECO:0008006" key="3">
    <source>
        <dbReference type="Google" id="ProtNLM"/>
    </source>
</evidence>
<accession>A0A0R1UAU4</accession>
<dbReference type="AlphaFoldDB" id="A0A0R1UAU4"/>
<dbReference type="RefSeq" id="WP_056956115.1">
    <property type="nucleotide sequence ID" value="NZ_AZFJ01000005.1"/>
</dbReference>
<dbReference type="Proteomes" id="UP000051922">
    <property type="component" value="Unassembled WGS sequence"/>
</dbReference>
<evidence type="ECO:0000313" key="1">
    <source>
        <dbReference type="EMBL" id="KRL88227.1"/>
    </source>
</evidence>
<keyword evidence="2" id="KW-1185">Reference proteome</keyword>